<evidence type="ECO:0000313" key="2">
    <source>
        <dbReference type="EMBL" id="GFR83815.1"/>
    </source>
</evidence>
<dbReference type="Pfam" id="PF03184">
    <property type="entry name" value="DDE_1"/>
    <property type="match status" value="1"/>
</dbReference>
<comment type="caution">
    <text evidence="2">The sequence shown here is derived from an EMBL/GenBank/DDBJ whole genome shotgun (WGS) entry which is preliminary data.</text>
</comment>
<dbReference type="AlphaFoldDB" id="A0AAV4GFJ6"/>
<name>A0AAV4GFJ6_9GAST</name>
<protein>
    <submittedName>
        <fullName evidence="2">Pogo transposable element with KRAB domain</fullName>
    </submittedName>
</protein>
<dbReference type="InterPro" id="IPR004875">
    <property type="entry name" value="DDE_SF_endonuclease_dom"/>
</dbReference>
<evidence type="ECO:0000313" key="3">
    <source>
        <dbReference type="Proteomes" id="UP000762676"/>
    </source>
</evidence>
<reference evidence="2 3" key="1">
    <citation type="journal article" date="2021" name="Elife">
        <title>Chloroplast acquisition without the gene transfer in kleptoplastic sea slugs, Plakobranchus ocellatus.</title>
        <authorList>
            <person name="Maeda T."/>
            <person name="Takahashi S."/>
            <person name="Yoshida T."/>
            <person name="Shimamura S."/>
            <person name="Takaki Y."/>
            <person name="Nagai Y."/>
            <person name="Toyoda A."/>
            <person name="Suzuki Y."/>
            <person name="Arimoto A."/>
            <person name="Ishii H."/>
            <person name="Satoh N."/>
            <person name="Nishiyama T."/>
            <person name="Hasebe M."/>
            <person name="Maruyama T."/>
            <person name="Minagawa J."/>
            <person name="Obokata J."/>
            <person name="Shigenobu S."/>
        </authorList>
    </citation>
    <scope>NUCLEOTIDE SEQUENCE [LARGE SCALE GENOMIC DNA]</scope>
</reference>
<dbReference type="Proteomes" id="UP000762676">
    <property type="component" value="Unassembled WGS sequence"/>
</dbReference>
<feature type="domain" description="DDE-1" evidence="1">
    <location>
        <begin position="112"/>
        <end position="191"/>
    </location>
</feature>
<organism evidence="2 3">
    <name type="scientific">Elysia marginata</name>
    <dbReference type="NCBI Taxonomy" id="1093978"/>
    <lineage>
        <taxon>Eukaryota</taxon>
        <taxon>Metazoa</taxon>
        <taxon>Spiralia</taxon>
        <taxon>Lophotrochozoa</taxon>
        <taxon>Mollusca</taxon>
        <taxon>Gastropoda</taxon>
        <taxon>Heterobranchia</taxon>
        <taxon>Euthyneura</taxon>
        <taxon>Panpulmonata</taxon>
        <taxon>Sacoglossa</taxon>
        <taxon>Placobranchoidea</taxon>
        <taxon>Plakobranchidae</taxon>
        <taxon>Elysia</taxon>
    </lineage>
</organism>
<keyword evidence="3" id="KW-1185">Reference proteome</keyword>
<gene>
    <name evidence="2" type="ORF">ElyMa_004134500</name>
</gene>
<dbReference type="GO" id="GO:0003676">
    <property type="term" value="F:nucleic acid binding"/>
    <property type="evidence" value="ECO:0007669"/>
    <property type="project" value="InterPro"/>
</dbReference>
<sequence>MPKHRQRQGEKKVAKIEQLMSEAGEKMKHAPGRPRLELKEKMGGLAVTIYSIVVLEGAGGGLERCQERIRIPQFCKQSNPGHSPRCHERSRILLLPLLIYPYKRIAGKHLLDGFPDALLQISDNGWITCDICYAWLRDTFIPGTQHVKSRSYCLRTAMSATPTSTSQICHDNGIILFGLPAHASHLVQPLKAFFASIKSVWSSANIRHIADCGDAVHSVGLDTFARVFQPATS</sequence>
<dbReference type="EMBL" id="BMAT01008385">
    <property type="protein sequence ID" value="GFR83815.1"/>
    <property type="molecule type" value="Genomic_DNA"/>
</dbReference>
<accession>A0AAV4GFJ6</accession>
<evidence type="ECO:0000259" key="1">
    <source>
        <dbReference type="Pfam" id="PF03184"/>
    </source>
</evidence>
<proteinExistence type="predicted"/>